<comment type="similarity">
    <text evidence="1">Belongs to the bacterial solute-binding protein 5 family.</text>
</comment>
<organism evidence="5 6">
    <name type="scientific">Halonatronomonas betaini</name>
    <dbReference type="NCBI Taxonomy" id="2778430"/>
    <lineage>
        <taxon>Bacteria</taxon>
        <taxon>Bacillati</taxon>
        <taxon>Bacillota</taxon>
        <taxon>Clostridia</taxon>
        <taxon>Halanaerobiales</taxon>
        <taxon>Halarsenatibacteraceae</taxon>
        <taxon>Halonatronomonas</taxon>
    </lineage>
</organism>
<keyword evidence="2" id="KW-0813">Transport</keyword>
<dbReference type="EMBL" id="JADPIE010000002">
    <property type="protein sequence ID" value="MBF8436343.1"/>
    <property type="molecule type" value="Genomic_DNA"/>
</dbReference>
<keyword evidence="6" id="KW-1185">Reference proteome</keyword>
<dbReference type="CDD" id="cd00995">
    <property type="entry name" value="PBP2_NikA_DppA_OppA_like"/>
    <property type="match status" value="1"/>
</dbReference>
<dbReference type="Proteomes" id="UP000621436">
    <property type="component" value="Unassembled WGS sequence"/>
</dbReference>
<dbReference type="InterPro" id="IPR030678">
    <property type="entry name" value="Peptide/Ni-bd"/>
</dbReference>
<dbReference type="GO" id="GO:0015833">
    <property type="term" value="P:peptide transport"/>
    <property type="evidence" value="ECO:0007669"/>
    <property type="project" value="TreeGrafter"/>
</dbReference>
<dbReference type="Gene3D" id="3.40.190.10">
    <property type="entry name" value="Periplasmic binding protein-like II"/>
    <property type="match status" value="1"/>
</dbReference>
<dbReference type="RefSeq" id="WP_270453174.1">
    <property type="nucleotide sequence ID" value="NZ_JADPIE010000002.1"/>
</dbReference>
<dbReference type="GO" id="GO:0042597">
    <property type="term" value="C:periplasmic space"/>
    <property type="evidence" value="ECO:0007669"/>
    <property type="project" value="UniProtKB-ARBA"/>
</dbReference>
<dbReference type="Gene3D" id="3.90.76.10">
    <property type="entry name" value="Dipeptide-binding Protein, Domain 1"/>
    <property type="match status" value="1"/>
</dbReference>
<evidence type="ECO:0000259" key="4">
    <source>
        <dbReference type="Pfam" id="PF00496"/>
    </source>
</evidence>
<dbReference type="PIRSF" id="PIRSF002741">
    <property type="entry name" value="MppA"/>
    <property type="match status" value="1"/>
</dbReference>
<dbReference type="Pfam" id="PF00496">
    <property type="entry name" value="SBP_bac_5"/>
    <property type="match status" value="1"/>
</dbReference>
<dbReference type="PANTHER" id="PTHR30290">
    <property type="entry name" value="PERIPLASMIC BINDING COMPONENT OF ABC TRANSPORTER"/>
    <property type="match status" value="1"/>
</dbReference>
<dbReference type="SUPFAM" id="SSF53850">
    <property type="entry name" value="Periplasmic binding protein-like II"/>
    <property type="match status" value="1"/>
</dbReference>
<dbReference type="AlphaFoldDB" id="A0A931AWZ8"/>
<sequence>MRRVYLSSLVVLMLVFSLFIGGASNVIAEEDTVVIGQSAEAPGLHTLIETSIPVFERVNLINEPLVKLNHNLEPIPWLASDFEILEGATRIEMTLRNDVLWHDGSQFTAADVKYTYEWLLDEDNPGANRDIYADINEIEIVSDYEMVFHLSSPNSFMINNMARLGIIPEEYHEEVGHDEFAEAPLGTGPYVHEDWTRGEYHTMTAFEDYWGGVPNFYRLDFRPIPEDSSRLLAFEAGEIDMYHGNVITDDIARLEEDPDFLVKRTATPRYNYVALNQESTENPEIMQDPYFRKAVTHALDREGIIENIKAGLGQPGKSAVMPYMEHFNDELDYPEYDMDKAREYIEMSSLEGGETVNLYVTEGDFWESVAEILAYELNNLDINVNIRIEEYGAYLDRLYDTKDFDMYVFGWTGQIDPDRAMYRQFHSEGLNRVGFYNERVDELLDKGRTVDPNSQESVEIYREIQALILEDNPKAFIDYDEEISVLHADFEGFEVHPYNANNWIQLFDRVTRAE</sequence>
<comment type="caution">
    <text evidence="5">The sequence shown here is derived from an EMBL/GenBank/DDBJ whole genome shotgun (WGS) entry which is preliminary data.</text>
</comment>
<feature type="domain" description="Solute-binding protein family 5" evidence="4">
    <location>
        <begin position="73"/>
        <end position="429"/>
    </location>
</feature>
<evidence type="ECO:0000313" key="6">
    <source>
        <dbReference type="Proteomes" id="UP000621436"/>
    </source>
</evidence>
<reference evidence="5" key="1">
    <citation type="submission" date="2020-11" db="EMBL/GenBank/DDBJ databases">
        <title>Halonatronomonas betainensis gen. nov., sp. nov. a novel haloalkaliphilic representative of the family Halanaerobiacae capable of betaine degradation.</title>
        <authorList>
            <person name="Boltyanskaya Y."/>
            <person name="Kevbrin V."/>
            <person name="Detkova E."/>
            <person name="Grouzdev D.S."/>
            <person name="Koziaeva V."/>
            <person name="Zhilina T."/>
        </authorList>
    </citation>
    <scope>NUCLEOTIDE SEQUENCE</scope>
    <source>
        <strain evidence="5">Z-7014</strain>
    </source>
</reference>
<dbReference type="GO" id="GO:1904680">
    <property type="term" value="F:peptide transmembrane transporter activity"/>
    <property type="evidence" value="ECO:0007669"/>
    <property type="project" value="TreeGrafter"/>
</dbReference>
<evidence type="ECO:0000256" key="3">
    <source>
        <dbReference type="ARBA" id="ARBA00022729"/>
    </source>
</evidence>
<dbReference type="GO" id="GO:0043190">
    <property type="term" value="C:ATP-binding cassette (ABC) transporter complex"/>
    <property type="evidence" value="ECO:0007669"/>
    <property type="project" value="InterPro"/>
</dbReference>
<evidence type="ECO:0000256" key="1">
    <source>
        <dbReference type="ARBA" id="ARBA00005695"/>
    </source>
</evidence>
<evidence type="ECO:0000313" key="5">
    <source>
        <dbReference type="EMBL" id="MBF8436343.1"/>
    </source>
</evidence>
<dbReference type="Gene3D" id="3.10.105.10">
    <property type="entry name" value="Dipeptide-binding Protein, Domain 3"/>
    <property type="match status" value="1"/>
</dbReference>
<keyword evidence="3" id="KW-0732">Signal</keyword>
<dbReference type="PANTHER" id="PTHR30290:SF9">
    <property type="entry name" value="OLIGOPEPTIDE-BINDING PROTEIN APPA"/>
    <property type="match status" value="1"/>
</dbReference>
<accession>A0A931AWZ8</accession>
<proteinExistence type="inferred from homology"/>
<evidence type="ECO:0000256" key="2">
    <source>
        <dbReference type="ARBA" id="ARBA00022448"/>
    </source>
</evidence>
<protein>
    <submittedName>
        <fullName evidence="5">ABC transporter substrate-binding protein</fullName>
    </submittedName>
</protein>
<dbReference type="InterPro" id="IPR000914">
    <property type="entry name" value="SBP_5_dom"/>
</dbReference>
<name>A0A931AWZ8_9FIRM</name>
<gene>
    <name evidence="5" type="ORF">I0Q91_04560</name>
</gene>
<dbReference type="InterPro" id="IPR039424">
    <property type="entry name" value="SBP_5"/>
</dbReference>